<evidence type="ECO:0000313" key="3">
    <source>
        <dbReference type="Proteomes" id="UP001196870"/>
    </source>
</evidence>
<dbReference type="InterPro" id="IPR046860">
    <property type="entry name" value="SnoaL_5"/>
</dbReference>
<sequence>MDTSDVAKAFAELCKAGKHEEAGERFWAEGVVSLEPMEGPMARLEGKAAVKGKSDWWYSAHEVHSVETEGPFVHGDQFALRFAVDVTSRESGQRMQMTEIGLYTVRGGKVVEEKFLFGL</sequence>
<reference evidence="3" key="1">
    <citation type="journal article" date="2021" name="Syst. Appl. Microbiol.">
        <title>Roseomonas hellenica sp. nov., isolated from roots of wild-growing Alkanna tinctoria.</title>
        <authorList>
            <person name="Rat A."/>
            <person name="Naranjo H.D."/>
            <person name="Lebbe L."/>
            <person name="Cnockaert M."/>
            <person name="Krigas N."/>
            <person name="Grigoriadou K."/>
            <person name="Maloupa E."/>
            <person name="Willems A."/>
        </authorList>
    </citation>
    <scope>NUCLEOTIDE SEQUENCE [LARGE SCALE GENOMIC DNA]</scope>
    <source>
        <strain evidence="3">LMG 31523</strain>
    </source>
</reference>
<dbReference type="Pfam" id="PF20409">
    <property type="entry name" value="SnoaL_5"/>
    <property type="match status" value="1"/>
</dbReference>
<dbReference type="RefSeq" id="WP_211853716.1">
    <property type="nucleotide sequence ID" value="NZ_JAAGBB010000019.1"/>
</dbReference>
<evidence type="ECO:0000259" key="1">
    <source>
        <dbReference type="Pfam" id="PF20409"/>
    </source>
</evidence>
<accession>A0ABS5F0F9</accession>
<keyword evidence="3" id="KW-1185">Reference proteome</keyword>
<protein>
    <submittedName>
        <fullName evidence="2">Nuclear transport factor 2 family protein</fullName>
    </submittedName>
</protein>
<dbReference type="SUPFAM" id="SSF54427">
    <property type="entry name" value="NTF2-like"/>
    <property type="match status" value="1"/>
</dbReference>
<comment type="caution">
    <text evidence="2">The sequence shown here is derived from an EMBL/GenBank/DDBJ whole genome shotgun (WGS) entry which is preliminary data.</text>
</comment>
<dbReference type="InterPro" id="IPR032710">
    <property type="entry name" value="NTF2-like_dom_sf"/>
</dbReference>
<feature type="domain" description="SnoaL-like" evidence="1">
    <location>
        <begin position="1"/>
        <end position="117"/>
    </location>
</feature>
<gene>
    <name evidence="2" type="ORF">GXW71_16935</name>
</gene>
<name>A0ABS5F0F9_9PROT</name>
<evidence type="ECO:0000313" key="2">
    <source>
        <dbReference type="EMBL" id="MBR0666048.1"/>
    </source>
</evidence>
<organism evidence="2 3">
    <name type="scientific">Plastoroseomonas hellenica</name>
    <dbReference type="NCBI Taxonomy" id="2687306"/>
    <lineage>
        <taxon>Bacteria</taxon>
        <taxon>Pseudomonadati</taxon>
        <taxon>Pseudomonadota</taxon>
        <taxon>Alphaproteobacteria</taxon>
        <taxon>Acetobacterales</taxon>
        <taxon>Acetobacteraceae</taxon>
        <taxon>Plastoroseomonas</taxon>
    </lineage>
</organism>
<dbReference type="Gene3D" id="3.10.450.50">
    <property type="match status" value="1"/>
</dbReference>
<dbReference type="Proteomes" id="UP001196870">
    <property type="component" value="Unassembled WGS sequence"/>
</dbReference>
<proteinExistence type="predicted"/>
<dbReference type="EMBL" id="JAAGBB010000019">
    <property type="protein sequence ID" value="MBR0666048.1"/>
    <property type="molecule type" value="Genomic_DNA"/>
</dbReference>